<evidence type="ECO:0000313" key="8">
    <source>
        <dbReference type="EMBL" id="NIF20171.1"/>
    </source>
</evidence>
<evidence type="ECO:0000256" key="3">
    <source>
        <dbReference type="ARBA" id="ARBA00022729"/>
    </source>
</evidence>
<dbReference type="Pfam" id="PF03180">
    <property type="entry name" value="Lipoprotein_9"/>
    <property type="match status" value="1"/>
</dbReference>
<comment type="subcellular location">
    <subcellularLocation>
        <location evidence="1">Membrane</location>
        <topology evidence="1">Lipid-anchor</topology>
    </subcellularLocation>
</comment>
<evidence type="ECO:0000256" key="6">
    <source>
        <dbReference type="ARBA" id="ARBA00023288"/>
    </source>
</evidence>
<name>A0ABX0R7F4_9GAMM</name>
<comment type="caution">
    <text evidence="8">The sequence shown here is derived from an EMBL/GenBank/DDBJ whole genome shotgun (WGS) entry which is preliminary data.</text>
</comment>
<feature type="signal peptide" evidence="7">
    <location>
        <begin position="1"/>
        <end position="27"/>
    </location>
</feature>
<reference evidence="8 9" key="1">
    <citation type="journal article" date="2019" name="bioRxiv">
        <title>Bacteria contribute to plant secondary compound degradation in a generalist herbivore system.</title>
        <authorList>
            <person name="Francoeur C.B."/>
            <person name="Khadempour L."/>
            <person name="Moreira-Soto R.D."/>
            <person name="Gotting K."/>
            <person name="Book A.J."/>
            <person name="Pinto-Tomas A.A."/>
            <person name="Keefover-Ring K."/>
            <person name="Currie C.R."/>
        </authorList>
    </citation>
    <scope>NUCLEOTIDE SEQUENCE [LARGE SCALE GENOMIC DNA]</scope>
    <source>
        <strain evidence="8">Acro-835</strain>
    </source>
</reference>
<dbReference type="PANTHER" id="PTHR30429:SF0">
    <property type="entry name" value="METHIONINE-BINDING LIPOPROTEIN METQ"/>
    <property type="match status" value="1"/>
</dbReference>
<accession>A0ABX0R7F4</accession>
<keyword evidence="4" id="KW-0472">Membrane</keyword>
<organism evidence="8 9">
    <name type="scientific">Candidatus Pantoea multigeneris</name>
    <dbReference type="NCBI Taxonomy" id="2608357"/>
    <lineage>
        <taxon>Bacteria</taxon>
        <taxon>Pseudomonadati</taxon>
        <taxon>Pseudomonadota</taxon>
        <taxon>Gammaproteobacteria</taxon>
        <taxon>Enterobacterales</taxon>
        <taxon>Erwiniaceae</taxon>
        <taxon>Pantoea</taxon>
    </lineage>
</organism>
<protein>
    <submittedName>
        <fullName evidence="8">Methionine-binding protein</fullName>
    </submittedName>
</protein>
<dbReference type="InterPro" id="IPR004872">
    <property type="entry name" value="Lipoprotein_NlpA"/>
</dbReference>
<sequence>MSKKMKQMLFRTGLLVLLTTAAIASQANDNATKTLRIGFNPGPYKEQFEQGVAPELIKQGYKIEYKDFSDGIQVNDAVDKGGIEANIMQHPVYLASVNDRLGIHNIGIVQVPTPPMGIYSNSQQQVTQPKEGAVVSVPNQPSNEYRAALLLQDLGWLKVDPKSDAATFSQRNITANPYHIVLKEMDNAQQVRALPDTDFGVIQGNFAVSSGLKLASALKLENPRSQFINVVTIAEKNKDSQWAKDIVAGYHSAAFKHYILSHHQYDGYLLPDYLK</sequence>
<dbReference type="Proteomes" id="UP001515683">
    <property type="component" value="Unassembled WGS sequence"/>
</dbReference>
<dbReference type="EMBL" id="VWXF01000001">
    <property type="protein sequence ID" value="NIF20171.1"/>
    <property type="molecule type" value="Genomic_DNA"/>
</dbReference>
<evidence type="ECO:0000256" key="7">
    <source>
        <dbReference type="SAM" id="SignalP"/>
    </source>
</evidence>
<dbReference type="SUPFAM" id="SSF53850">
    <property type="entry name" value="Periplasmic binding protein-like II"/>
    <property type="match status" value="1"/>
</dbReference>
<dbReference type="Gene3D" id="3.40.190.10">
    <property type="entry name" value="Periplasmic binding protein-like II"/>
    <property type="match status" value="2"/>
</dbReference>
<keyword evidence="3 7" id="KW-0732">Signal</keyword>
<feature type="chain" id="PRO_5047268595" evidence="7">
    <location>
        <begin position="28"/>
        <end position="275"/>
    </location>
</feature>
<comment type="similarity">
    <text evidence="2">Belongs to the NlpA lipoprotein family.</text>
</comment>
<evidence type="ECO:0000256" key="2">
    <source>
        <dbReference type="ARBA" id="ARBA00008973"/>
    </source>
</evidence>
<dbReference type="PANTHER" id="PTHR30429">
    <property type="entry name" value="D-METHIONINE-BINDING LIPOPROTEIN METQ"/>
    <property type="match status" value="1"/>
</dbReference>
<keyword evidence="9" id="KW-1185">Reference proteome</keyword>
<evidence type="ECO:0000256" key="4">
    <source>
        <dbReference type="ARBA" id="ARBA00023136"/>
    </source>
</evidence>
<keyword evidence="5" id="KW-0564">Palmitate</keyword>
<proteinExistence type="inferred from homology"/>
<evidence type="ECO:0000256" key="5">
    <source>
        <dbReference type="ARBA" id="ARBA00023139"/>
    </source>
</evidence>
<gene>
    <name evidence="8" type="ORF">F3J40_00875</name>
</gene>
<evidence type="ECO:0000313" key="9">
    <source>
        <dbReference type="Proteomes" id="UP001515683"/>
    </source>
</evidence>
<evidence type="ECO:0000256" key="1">
    <source>
        <dbReference type="ARBA" id="ARBA00004635"/>
    </source>
</evidence>
<keyword evidence="6" id="KW-0449">Lipoprotein</keyword>